<accession>A0ABX8BVS0</accession>
<evidence type="ECO:0000313" key="1">
    <source>
        <dbReference type="EMBL" id="QUX24906.1"/>
    </source>
</evidence>
<organism evidence="1 2">
    <name type="scientific">Nocardiopsis changdeensis</name>
    <dbReference type="NCBI Taxonomy" id="2831969"/>
    <lineage>
        <taxon>Bacteria</taxon>
        <taxon>Bacillati</taxon>
        <taxon>Actinomycetota</taxon>
        <taxon>Actinomycetes</taxon>
        <taxon>Streptosporangiales</taxon>
        <taxon>Nocardiopsidaceae</taxon>
        <taxon>Nocardiopsis</taxon>
    </lineage>
</organism>
<sequence>MDISDPRARKAAALAEERLRLARIREERERGRRDSVWQEFGAESERIPDLRDTVEAVVAESGDDAGGPAQGLRAMLEGRMCPGAPGLLLELLRDLPPDTAAGHLARLHGIGVPALARWTRLGELLHGQREPATEELQGLPSLDPAFSLWRDGELLRRGNRLRSLERFLENAPLPLVDDLVDRGTAFPLGGQERSDPQENLYLLARRSPERLTDAQVESLGWLEEGWRRRLLENPECEVPDDAPEPVRDLAAVGGGDSEALARLVHTLDERSRQLVRQVLGEPERPSVWPRALFKDTDLWPVLERLCEGWALETSQETTVPFAVWRDLRSAHRELLDVRPSAYEYLAPYTSSSEPWVREEAVAMEVYLDLRFSESGDSQILHKALERLNALPERSAVTEGNIAWIHSRLAMDRNNRGPLFNPYLELGVAHGSDQRMWRDAWRSLRRLLQGHKQELSDINQARDLIRDIEATGGLENHPLYILPVFPDRLFPRPRVPRRFVAEPRPLARRSGPVSQELRERIRTDAITALLNRAVAERTP</sequence>
<reference evidence="1 2" key="1">
    <citation type="submission" date="2021-05" db="EMBL/GenBank/DDBJ databases">
        <title>Direct Submission.</title>
        <authorList>
            <person name="Li K."/>
            <person name="Gao J."/>
        </authorList>
    </citation>
    <scope>NUCLEOTIDE SEQUENCE [LARGE SCALE GENOMIC DNA]</scope>
    <source>
        <strain evidence="1 2">Mg02</strain>
    </source>
</reference>
<gene>
    <name evidence="1" type="ORF">KGD84_11940</name>
</gene>
<evidence type="ECO:0000313" key="2">
    <source>
        <dbReference type="Proteomes" id="UP000676079"/>
    </source>
</evidence>
<keyword evidence="2" id="KW-1185">Reference proteome</keyword>
<dbReference type="RefSeq" id="WP_220560373.1">
    <property type="nucleotide sequence ID" value="NZ_CP074133.1"/>
</dbReference>
<dbReference type="EMBL" id="CP074133">
    <property type="protein sequence ID" value="QUX24906.1"/>
    <property type="molecule type" value="Genomic_DNA"/>
</dbReference>
<name>A0ABX8BVS0_9ACTN</name>
<dbReference type="Proteomes" id="UP000676079">
    <property type="component" value="Chromosome"/>
</dbReference>
<protein>
    <submittedName>
        <fullName evidence="1">Uncharacterized protein</fullName>
    </submittedName>
</protein>
<proteinExistence type="predicted"/>